<evidence type="ECO:0000313" key="1">
    <source>
        <dbReference type="EMBL" id="GHE38177.1"/>
    </source>
</evidence>
<protein>
    <submittedName>
        <fullName evidence="1">Uncharacterized protein</fullName>
    </submittedName>
</protein>
<reference evidence="1" key="1">
    <citation type="journal article" date="2014" name="Int. J. Syst. Evol. Microbiol.">
        <title>Complete genome sequence of Corynebacterium casei LMG S-19264T (=DSM 44701T), isolated from a smear-ripened cheese.</title>
        <authorList>
            <consortium name="US DOE Joint Genome Institute (JGI-PGF)"/>
            <person name="Walter F."/>
            <person name="Albersmeier A."/>
            <person name="Kalinowski J."/>
            <person name="Ruckert C."/>
        </authorList>
    </citation>
    <scope>NUCLEOTIDE SEQUENCE</scope>
    <source>
        <strain evidence="1">CGMCC 4.7403</strain>
    </source>
</reference>
<proteinExistence type="predicted"/>
<reference evidence="1" key="2">
    <citation type="submission" date="2020-09" db="EMBL/GenBank/DDBJ databases">
        <authorList>
            <person name="Sun Q."/>
            <person name="Zhou Y."/>
        </authorList>
    </citation>
    <scope>NUCLEOTIDE SEQUENCE</scope>
    <source>
        <strain evidence="1">CGMCC 4.7403</strain>
    </source>
</reference>
<dbReference type="EMBL" id="BNAT01000022">
    <property type="protein sequence ID" value="GHE38177.1"/>
    <property type="molecule type" value="Genomic_DNA"/>
</dbReference>
<accession>A0A918Z8B1</accession>
<comment type="caution">
    <text evidence="1">The sequence shown here is derived from an EMBL/GenBank/DDBJ whole genome shotgun (WGS) entry which is preliminary data.</text>
</comment>
<organism evidence="1 2">
    <name type="scientific">Streptomyces capitiformicae</name>
    <dbReference type="NCBI Taxonomy" id="2014920"/>
    <lineage>
        <taxon>Bacteria</taxon>
        <taxon>Bacillati</taxon>
        <taxon>Actinomycetota</taxon>
        <taxon>Actinomycetes</taxon>
        <taxon>Kitasatosporales</taxon>
        <taxon>Streptomycetaceae</taxon>
        <taxon>Streptomyces</taxon>
    </lineage>
</organism>
<dbReference type="RefSeq" id="WP_268257034.1">
    <property type="nucleotide sequence ID" value="NZ_BNAT01000022.1"/>
</dbReference>
<dbReference type="Proteomes" id="UP000603227">
    <property type="component" value="Unassembled WGS sequence"/>
</dbReference>
<sequence length="44" mass="5134">MFADDASCLELFREVRGSERVTPVELPWLDVEMAFLIVVCRHPR</sequence>
<evidence type="ECO:0000313" key="2">
    <source>
        <dbReference type="Proteomes" id="UP000603227"/>
    </source>
</evidence>
<name>A0A918Z8B1_9ACTN</name>
<gene>
    <name evidence="1" type="ORF">GCM10017771_56690</name>
</gene>
<dbReference type="AlphaFoldDB" id="A0A918Z8B1"/>
<keyword evidence="2" id="KW-1185">Reference proteome</keyword>